<reference evidence="1 2" key="1">
    <citation type="journal article" date="2016" name="Environ. Microbiol.">
        <title>Genomic resolution of a cold subsurface aquifer community provides metabolic insights for novel microbes adapted to high CO concentrations.</title>
        <authorList>
            <person name="Probst A.J."/>
            <person name="Castelle C.J."/>
            <person name="Singh A."/>
            <person name="Brown C.T."/>
            <person name="Anantharaman K."/>
            <person name="Sharon I."/>
            <person name="Hug L.A."/>
            <person name="Burstein D."/>
            <person name="Emerson J.B."/>
            <person name="Thomas B.C."/>
            <person name="Banfield J.F."/>
        </authorList>
    </citation>
    <scope>NUCLEOTIDE SEQUENCE [LARGE SCALE GENOMIC DNA]</scope>
    <source>
        <strain evidence="1">CG1_02_38_46</strain>
    </source>
</reference>
<name>A0A1J4SBP0_9BACT</name>
<dbReference type="Proteomes" id="UP000182278">
    <property type="component" value="Unassembled WGS sequence"/>
</dbReference>
<comment type="caution">
    <text evidence="1">The sequence shown here is derived from an EMBL/GenBank/DDBJ whole genome shotgun (WGS) entry which is preliminary data.</text>
</comment>
<dbReference type="EMBL" id="MNUO01000078">
    <property type="protein sequence ID" value="OIN96799.1"/>
    <property type="molecule type" value="Genomic_DNA"/>
</dbReference>
<gene>
    <name evidence="1" type="ORF">AUJ66_05265</name>
</gene>
<dbReference type="AlphaFoldDB" id="A0A1J4SBP0"/>
<evidence type="ECO:0000313" key="1">
    <source>
        <dbReference type="EMBL" id="OIN96799.1"/>
    </source>
</evidence>
<dbReference type="STRING" id="1817893.AUJ66_05265"/>
<accession>A0A1J4SBP0</accession>
<sequence>MLKHFEINNLELYIGILFDKGDRPATIANDKSAGFYSSSKEGFKLLIKRLKKSGNKVSVSSLDTKNLIVEGRLKNLELNFCVGALYGNDITTKLFRKGFPITDLLLLKYDDMWLSQLCCIEERAILLKYGKNCTTIIKEIMAKDSKARGFYNNLIEREGDEKSLNAIIDYFLKAYKNLFTDNFIPVGKTIEIHLADVVQILAAAES</sequence>
<organism evidence="1 2">
    <name type="scientific">Candidatus Desantisbacteria bacterium CG1_02_38_46</name>
    <dbReference type="NCBI Taxonomy" id="1817893"/>
    <lineage>
        <taxon>Bacteria</taxon>
        <taxon>Candidatus Desantisiibacteriota</taxon>
    </lineage>
</organism>
<evidence type="ECO:0000313" key="2">
    <source>
        <dbReference type="Proteomes" id="UP000182278"/>
    </source>
</evidence>
<protein>
    <submittedName>
        <fullName evidence="1">Uncharacterized protein</fullName>
    </submittedName>
</protein>
<proteinExistence type="predicted"/>